<keyword evidence="7" id="KW-0812">Transmembrane</keyword>
<dbReference type="Proteomes" id="UP000007303">
    <property type="component" value="Unassembled WGS sequence"/>
</dbReference>
<dbReference type="InterPro" id="IPR009003">
    <property type="entry name" value="Peptidase_S1_PA"/>
</dbReference>
<dbReference type="GeneTree" id="ENSGT00940000163160"/>
<feature type="transmembrane region" description="Helical" evidence="7">
    <location>
        <begin position="71"/>
        <end position="90"/>
    </location>
</feature>
<dbReference type="PANTHER" id="PTHR24253:SF144">
    <property type="entry name" value="CHYMOTRYPSIN-LIKE PROTEASE CTRL-1-RELATED"/>
    <property type="match status" value="1"/>
</dbReference>
<evidence type="ECO:0000256" key="8">
    <source>
        <dbReference type="SAM" id="SignalP"/>
    </source>
</evidence>
<evidence type="ECO:0000313" key="10">
    <source>
        <dbReference type="Ensembl" id="ENSTNIP00000002515.1"/>
    </source>
</evidence>
<feature type="domain" description="Peptidase S1" evidence="9">
    <location>
        <begin position="29"/>
        <end position="240"/>
    </location>
</feature>
<dbReference type="Pfam" id="PF00089">
    <property type="entry name" value="Trypsin"/>
    <property type="match status" value="2"/>
</dbReference>
<keyword evidence="1" id="KW-0645">Protease</keyword>
<accession>H3C2P7</accession>
<dbReference type="InterPro" id="IPR001254">
    <property type="entry name" value="Trypsin_dom"/>
</dbReference>
<evidence type="ECO:0000256" key="6">
    <source>
        <dbReference type="ARBA" id="ARBA00023180"/>
    </source>
</evidence>
<keyword evidence="7" id="KW-0472">Membrane</keyword>
<feature type="transmembrane region" description="Helical" evidence="7">
    <location>
        <begin position="40"/>
        <end position="59"/>
    </location>
</feature>
<dbReference type="GO" id="GO:0006508">
    <property type="term" value="P:proteolysis"/>
    <property type="evidence" value="ECO:0007669"/>
    <property type="project" value="UniProtKB-KW"/>
</dbReference>
<evidence type="ECO:0000256" key="2">
    <source>
        <dbReference type="ARBA" id="ARBA00022729"/>
    </source>
</evidence>
<organism evidence="10 11">
    <name type="scientific">Tetraodon nigroviridis</name>
    <name type="common">Spotted green pufferfish</name>
    <name type="synonym">Chelonodon nigroviridis</name>
    <dbReference type="NCBI Taxonomy" id="99883"/>
    <lineage>
        <taxon>Eukaryota</taxon>
        <taxon>Metazoa</taxon>
        <taxon>Chordata</taxon>
        <taxon>Craniata</taxon>
        <taxon>Vertebrata</taxon>
        <taxon>Euteleostomi</taxon>
        <taxon>Actinopterygii</taxon>
        <taxon>Neopterygii</taxon>
        <taxon>Teleostei</taxon>
        <taxon>Neoteleostei</taxon>
        <taxon>Acanthomorphata</taxon>
        <taxon>Eupercaria</taxon>
        <taxon>Tetraodontiformes</taxon>
        <taxon>Tetradontoidea</taxon>
        <taxon>Tetraodontidae</taxon>
        <taxon>Tetraodon</taxon>
    </lineage>
</organism>
<evidence type="ECO:0000256" key="4">
    <source>
        <dbReference type="ARBA" id="ARBA00022825"/>
    </source>
</evidence>
<dbReference type="PROSITE" id="PS50240">
    <property type="entry name" value="TRYPSIN_DOM"/>
    <property type="match status" value="1"/>
</dbReference>
<evidence type="ECO:0000256" key="5">
    <source>
        <dbReference type="ARBA" id="ARBA00023157"/>
    </source>
</evidence>
<dbReference type="SUPFAM" id="SSF50494">
    <property type="entry name" value="Trypsin-like serine proteases"/>
    <property type="match status" value="1"/>
</dbReference>
<sequence>MRFSLVLVLEVALSEGADVQPSCGRVSGSVGGQDIPTGRWPWFAGFYFQSLLFCSGSLITDQWLLSGLKIFLLFFLSVFLCLFESGQFNFRKHVMENGLDNNICLVKLSSPVELSDHISPVCLAAENSTFPNGTFSWITGNNLGDAHEEIMELQPHIWGDNECQHSQFTITDNKICTRNDPPMKQPCFVFFGAPLLIINDDLVWIQFGVSLSSLMCRKERYPPVSTRVSRYQDWIRSVTGSSQLGFVTFSSSGDDGVSASTSSP</sequence>
<dbReference type="AlphaFoldDB" id="H3C2P7"/>
<dbReference type="InParanoid" id="H3C2P7"/>
<dbReference type="GO" id="GO:0004252">
    <property type="term" value="F:serine-type endopeptidase activity"/>
    <property type="evidence" value="ECO:0007669"/>
    <property type="project" value="InterPro"/>
</dbReference>
<feature type="signal peptide" evidence="8">
    <location>
        <begin position="1"/>
        <end position="16"/>
    </location>
</feature>
<dbReference type="Gene3D" id="2.40.10.10">
    <property type="entry name" value="Trypsin-like serine proteases"/>
    <property type="match status" value="2"/>
</dbReference>
<protein>
    <recommendedName>
        <fullName evidence="9">Peptidase S1 domain-containing protein</fullName>
    </recommendedName>
</protein>
<reference evidence="11" key="1">
    <citation type="journal article" date="2004" name="Nature">
        <title>Genome duplication in the teleost fish Tetraodon nigroviridis reveals the early vertebrate proto-karyotype.</title>
        <authorList>
            <person name="Jaillon O."/>
            <person name="Aury J.-M."/>
            <person name="Brunet F."/>
            <person name="Petit J.-L."/>
            <person name="Stange-Thomann N."/>
            <person name="Mauceli E."/>
            <person name="Bouneau L."/>
            <person name="Fischer C."/>
            <person name="Ozouf-Costaz C."/>
            <person name="Bernot A."/>
            <person name="Nicaud S."/>
            <person name="Jaffe D."/>
            <person name="Fisher S."/>
            <person name="Lutfalla G."/>
            <person name="Dossat C."/>
            <person name="Segurens B."/>
            <person name="Dasilva C."/>
            <person name="Salanoubat M."/>
            <person name="Levy M."/>
            <person name="Boudet N."/>
            <person name="Castellano S."/>
            <person name="Anthouard V."/>
            <person name="Jubin C."/>
            <person name="Castelli V."/>
            <person name="Katinka M."/>
            <person name="Vacherie B."/>
            <person name="Biemont C."/>
            <person name="Skalli Z."/>
            <person name="Cattolico L."/>
            <person name="Poulain J."/>
            <person name="De Berardinis V."/>
            <person name="Cruaud C."/>
            <person name="Duprat S."/>
            <person name="Brottier P."/>
            <person name="Coutanceau J.-P."/>
            <person name="Gouzy J."/>
            <person name="Parra G."/>
            <person name="Lardier G."/>
            <person name="Chapple C."/>
            <person name="McKernan K.J."/>
            <person name="McEwan P."/>
            <person name="Bosak S."/>
            <person name="Kellis M."/>
            <person name="Volff J.-N."/>
            <person name="Guigo R."/>
            <person name="Zody M.C."/>
            <person name="Mesirov J."/>
            <person name="Lindblad-Toh K."/>
            <person name="Birren B."/>
            <person name="Nusbaum C."/>
            <person name="Kahn D."/>
            <person name="Robinson-Rechavi M."/>
            <person name="Laudet V."/>
            <person name="Schachter V."/>
            <person name="Quetier F."/>
            <person name="Saurin W."/>
            <person name="Scarpelli C."/>
            <person name="Wincker P."/>
            <person name="Lander E.S."/>
            <person name="Weissenbach J."/>
            <person name="Roest Crollius H."/>
        </authorList>
    </citation>
    <scope>NUCLEOTIDE SEQUENCE [LARGE SCALE GENOMIC DNA]</scope>
</reference>
<reference evidence="10" key="3">
    <citation type="submission" date="2025-09" db="UniProtKB">
        <authorList>
            <consortium name="Ensembl"/>
        </authorList>
    </citation>
    <scope>IDENTIFICATION</scope>
</reference>
<dbReference type="HOGENOM" id="CLU_006842_0_4_1"/>
<evidence type="ECO:0000313" key="11">
    <source>
        <dbReference type="Proteomes" id="UP000007303"/>
    </source>
</evidence>
<dbReference type="SMART" id="SM00020">
    <property type="entry name" value="Tryp_SPc"/>
    <property type="match status" value="1"/>
</dbReference>
<dbReference type="Ensembl" id="ENSTNIT00000004132.1">
    <property type="protein sequence ID" value="ENSTNIP00000002515.1"/>
    <property type="gene ID" value="ENSTNIG00000000299.1"/>
</dbReference>
<feature type="chain" id="PRO_5003580549" description="Peptidase S1 domain-containing protein" evidence="8">
    <location>
        <begin position="17"/>
        <end position="264"/>
    </location>
</feature>
<dbReference type="PANTHER" id="PTHR24253">
    <property type="entry name" value="TRANSMEMBRANE PROTEASE SERINE"/>
    <property type="match status" value="1"/>
</dbReference>
<evidence type="ECO:0000259" key="9">
    <source>
        <dbReference type="PROSITE" id="PS50240"/>
    </source>
</evidence>
<evidence type="ECO:0000256" key="7">
    <source>
        <dbReference type="SAM" id="Phobius"/>
    </source>
</evidence>
<evidence type="ECO:0000256" key="1">
    <source>
        <dbReference type="ARBA" id="ARBA00022670"/>
    </source>
</evidence>
<dbReference type="STRING" id="99883.ENSTNIP00000002515"/>
<keyword evidence="4" id="KW-0720">Serine protease</keyword>
<keyword evidence="5" id="KW-1015">Disulfide bond</keyword>
<keyword evidence="7" id="KW-1133">Transmembrane helix</keyword>
<keyword evidence="2 8" id="KW-0732">Signal</keyword>
<reference evidence="10" key="2">
    <citation type="submission" date="2025-08" db="UniProtKB">
        <authorList>
            <consortium name="Ensembl"/>
        </authorList>
    </citation>
    <scope>IDENTIFICATION</scope>
</reference>
<keyword evidence="11" id="KW-1185">Reference proteome</keyword>
<evidence type="ECO:0000256" key="3">
    <source>
        <dbReference type="ARBA" id="ARBA00022801"/>
    </source>
</evidence>
<keyword evidence="3" id="KW-0378">Hydrolase</keyword>
<proteinExistence type="predicted"/>
<keyword evidence="6" id="KW-0325">Glycoprotein</keyword>
<name>H3C2P7_TETNG</name>
<dbReference type="InterPro" id="IPR043504">
    <property type="entry name" value="Peptidase_S1_PA_chymotrypsin"/>
</dbReference>